<evidence type="ECO:0000313" key="5">
    <source>
        <dbReference type="Ensembl" id="ENSACDP00005026260.1"/>
    </source>
</evidence>
<dbReference type="Gene3D" id="3.40.50.720">
    <property type="entry name" value="NAD(P)-binding Rossmann-like Domain"/>
    <property type="match status" value="1"/>
</dbReference>
<proteinExistence type="inferred from homology"/>
<dbReference type="AlphaFoldDB" id="A0A8B9ESL0"/>
<evidence type="ECO:0000256" key="2">
    <source>
        <dbReference type="ARBA" id="ARBA00005673"/>
    </source>
</evidence>
<name>A0A8B9ESL0_ANSCY</name>
<dbReference type="Gene3D" id="1.10.10.2660">
    <property type="entry name" value="Ubiquitin-activating enzyme E1, SCCH domain"/>
    <property type="match status" value="1"/>
</dbReference>
<comment type="similarity">
    <text evidence="2">Belongs to the ubiquitin-activating E1 family.</text>
</comment>
<reference evidence="5" key="2">
    <citation type="submission" date="2025-09" db="UniProtKB">
        <authorList>
            <consortium name="Ensembl"/>
        </authorList>
    </citation>
    <scope>IDENTIFICATION</scope>
</reference>
<keyword evidence="6" id="KW-1185">Reference proteome</keyword>
<dbReference type="Pfam" id="PF10585">
    <property type="entry name" value="UBA_E1_SCCH"/>
    <property type="match status" value="1"/>
</dbReference>
<comment type="pathway">
    <text evidence="1">Protein modification; protein ubiquitination.</text>
</comment>
<organism evidence="5 6">
    <name type="scientific">Anser cygnoides</name>
    <name type="common">Swan goose</name>
    <dbReference type="NCBI Taxonomy" id="8845"/>
    <lineage>
        <taxon>Eukaryota</taxon>
        <taxon>Metazoa</taxon>
        <taxon>Chordata</taxon>
        <taxon>Craniata</taxon>
        <taxon>Vertebrata</taxon>
        <taxon>Euteleostomi</taxon>
        <taxon>Archelosauria</taxon>
        <taxon>Archosauria</taxon>
        <taxon>Dinosauria</taxon>
        <taxon>Saurischia</taxon>
        <taxon>Theropoda</taxon>
        <taxon>Coelurosauria</taxon>
        <taxon>Aves</taxon>
        <taxon>Neognathae</taxon>
        <taxon>Galloanserae</taxon>
        <taxon>Anseriformes</taxon>
        <taxon>Anatidae</taxon>
        <taxon>Anserinae</taxon>
        <taxon>Anser</taxon>
    </lineage>
</organism>
<evidence type="ECO:0000256" key="1">
    <source>
        <dbReference type="ARBA" id="ARBA00004906"/>
    </source>
</evidence>
<evidence type="ECO:0000259" key="4">
    <source>
        <dbReference type="Pfam" id="PF10585"/>
    </source>
</evidence>
<dbReference type="Proteomes" id="UP000694521">
    <property type="component" value="Unplaced"/>
</dbReference>
<dbReference type="GO" id="GO:0008641">
    <property type="term" value="F:ubiquitin-like modifier activating enzyme activity"/>
    <property type="evidence" value="ECO:0007669"/>
    <property type="project" value="InterPro"/>
</dbReference>
<accession>A0A8B9ESL0</accession>
<reference evidence="5" key="1">
    <citation type="submission" date="2025-08" db="UniProtKB">
        <authorList>
            <consortium name="Ensembl"/>
        </authorList>
    </citation>
    <scope>IDENTIFICATION</scope>
</reference>
<dbReference type="InterPro" id="IPR035985">
    <property type="entry name" value="Ubiquitin-activating_enz"/>
</dbReference>
<dbReference type="InterPro" id="IPR019572">
    <property type="entry name" value="UBA_E1_SCCH"/>
</dbReference>
<dbReference type="Ensembl" id="ENSACDT00005031307.1">
    <property type="protein sequence ID" value="ENSACDP00005026260.1"/>
    <property type="gene ID" value="ENSACDG00005019007.1"/>
</dbReference>
<evidence type="ECO:0000256" key="3">
    <source>
        <dbReference type="SAM" id="MobiDB-lite"/>
    </source>
</evidence>
<protein>
    <recommendedName>
        <fullName evidence="4">Ubiquitin-activating enzyme SCCH domain-containing protein</fullName>
    </recommendedName>
</protein>
<evidence type="ECO:0000313" key="6">
    <source>
        <dbReference type="Proteomes" id="UP000694521"/>
    </source>
</evidence>
<dbReference type="SUPFAM" id="SSF69572">
    <property type="entry name" value="Activating enzymes of the ubiquitin-like proteins"/>
    <property type="match status" value="1"/>
</dbReference>
<feature type="domain" description="Ubiquitin-activating enzyme SCCH" evidence="4">
    <location>
        <begin position="1"/>
        <end position="26"/>
    </location>
</feature>
<sequence>MDFIMAASNLRAENYGIPPADWLTSKRIAGRIVPAIVTTTAAVAGLVCLEVYKLVWRCQVLSCYRKSTLFLSECLLLPLQWGFVHLSGPNPGCSSAGVVALSLPCCTQPHTPLAVPGEGVELLGPAGGAGCRGRRAGDDGGGAAGLATGERSAGRPAVLGLRGARP</sequence>
<feature type="region of interest" description="Disordered" evidence="3">
    <location>
        <begin position="132"/>
        <end position="151"/>
    </location>
</feature>
<dbReference type="InterPro" id="IPR042063">
    <property type="entry name" value="Ubi_acti_E1_SCCH"/>
</dbReference>